<dbReference type="InterPro" id="IPR046960">
    <property type="entry name" value="PPR_At4g14850-like_plant"/>
</dbReference>
<gene>
    <name evidence="2" type="ORF">GUJ93_ZPchr0013g35585</name>
</gene>
<sequence>MRPIGVRPCLITLLALVPSCNFLGVMRLNQGGRLHKAYDVIQTLPVKVTKNAWGALLFEKEKPARTWGALLVACRTYGVVGLAEIAGRALFEIQPDNAGNCVSLVNIYSGMSMHEEAEQVRREMEQRDVRRLPGRSWMIHRKSSGLF</sequence>
<evidence type="ECO:0008006" key="4">
    <source>
        <dbReference type="Google" id="ProtNLM"/>
    </source>
</evidence>
<reference evidence="2" key="2">
    <citation type="submission" date="2021-02" db="EMBL/GenBank/DDBJ databases">
        <authorList>
            <person name="Kimball J.A."/>
            <person name="Haas M.W."/>
            <person name="Macchietto M."/>
            <person name="Kono T."/>
            <person name="Duquette J."/>
            <person name="Shao M."/>
        </authorList>
    </citation>
    <scope>NUCLEOTIDE SEQUENCE</scope>
    <source>
        <tissue evidence="2">Fresh leaf tissue</tissue>
    </source>
</reference>
<dbReference type="OrthoDB" id="185373at2759"/>
<keyword evidence="3" id="KW-1185">Reference proteome</keyword>
<dbReference type="InterPro" id="IPR046848">
    <property type="entry name" value="E_motif"/>
</dbReference>
<protein>
    <recommendedName>
        <fullName evidence="4">Pentatricopeptide repeat-containing protein</fullName>
    </recommendedName>
</protein>
<dbReference type="GO" id="GO:0003723">
    <property type="term" value="F:RNA binding"/>
    <property type="evidence" value="ECO:0007669"/>
    <property type="project" value="InterPro"/>
</dbReference>
<dbReference type="EMBL" id="JAAALK010000079">
    <property type="protein sequence ID" value="KAG8098968.1"/>
    <property type="molecule type" value="Genomic_DNA"/>
</dbReference>
<proteinExistence type="predicted"/>
<evidence type="ECO:0000313" key="2">
    <source>
        <dbReference type="EMBL" id="KAG8098968.1"/>
    </source>
</evidence>
<comment type="caution">
    <text evidence="2">The sequence shown here is derived from an EMBL/GenBank/DDBJ whole genome shotgun (WGS) entry which is preliminary data.</text>
</comment>
<organism evidence="2 3">
    <name type="scientific">Zizania palustris</name>
    <name type="common">Northern wild rice</name>
    <dbReference type="NCBI Taxonomy" id="103762"/>
    <lineage>
        <taxon>Eukaryota</taxon>
        <taxon>Viridiplantae</taxon>
        <taxon>Streptophyta</taxon>
        <taxon>Embryophyta</taxon>
        <taxon>Tracheophyta</taxon>
        <taxon>Spermatophyta</taxon>
        <taxon>Magnoliopsida</taxon>
        <taxon>Liliopsida</taxon>
        <taxon>Poales</taxon>
        <taxon>Poaceae</taxon>
        <taxon>BOP clade</taxon>
        <taxon>Oryzoideae</taxon>
        <taxon>Oryzeae</taxon>
        <taxon>Zizaniinae</taxon>
        <taxon>Zizania</taxon>
    </lineage>
</organism>
<dbReference type="PANTHER" id="PTHR47926:SF426">
    <property type="entry name" value="TETRATRICOPEPTIDE-LIKE HELICAL DOMAIN SUPERFAMILY, DYW DOMAIN-CONTAINING PROTEIN"/>
    <property type="match status" value="1"/>
</dbReference>
<evidence type="ECO:0000256" key="1">
    <source>
        <dbReference type="SAM" id="SignalP"/>
    </source>
</evidence>
<dbReference type="Proteomes" id="UP000729402">
    <property type="component" value="Unassembled WGS sequence"/>
</dbReference>
<dbReference type="AlphaFoldDB" id="A0A8J6C402"/>
<accession>A0A8J6C402</accession>
<evidence type="ECO:0000313" key="3">
    <source>
        <dbReference type="Proteomes" id="UP000729402"/>
    </source>
</evidence>
<feature type="chain" id="PRO_5035156976" description="Pentatricopeptide repeat-containing protein" evidence="1">
    <location>
        <begin position="23"/>
        <end position="147"/>
    </location>
</feature>
<keyword evidence="1" id="KW-0732">Signal</keyword>
<reference evidence="2" key="1">
    <citation type="journal article" date="2021" name="bioRxiv">
        <title>Whole Genome Assembly and Annotation of Northern Wild Rice, Zizania palustris L., Supports a Whole Genome Duplication in the Zizania Genus.</title>
        <authorList>
            <person name="Haas M."/>
            <person name="Kono T."/>
            <person name="Macchietto M."/>
            <person name="Millas R."/>
            <person name="McGilp L."/>
            <person name="Shao M."/>
            <person name="Duquette J."/>
            <person name="Hirsch C.N."/>
            <person name="Kimball J."/>
        </authorList>
    </citation>
    <scope>NUCLEOTIDE SEQUENCE</scope>
    <source>
        <tissue evidence="2">Fresh leaf tissue</tissue>
    </source>
</reference>
<feature type="signal peptide" evidence="1">
    <location>
        <begin position="1"/>
        <end position="22"/>
    </location>
</feature>
<dbReference type="PANTHER" id="PTHR47926">
    <property type="entry name" value="PENTATRICOPEPTIDE REPEAT-CONTAINING PROTEIN"/>
    <property type="match status" value="1"/>
</dbReference>
<name>A0A8J6C402_ZIZPA</name>
<dbReference type="GO" id="GO:0009451">
    <property type="term" value="P:RNA modification"/>
    <property type="evidence" value="ECO:0007669"/>
    <property type="project" value="InterPro"/>
</dbReference>
<dbReference type="Pfam" id="PF20431">
    <property type="entry name" value="E_motif"/>
    <property type="match status" value="1"/>
</dbReference>